<feature type="non-terminal residue" evidence="1">
    <location>
        <position position="1"/>
    </location>
</feature>
<protein>
    <submittedName>
        <fullName evidence="1">Uncharacterized protein</fullName>
    </submittedName>
</protein>
<keyword evidence="2" id="KW-1185">Reference proteome</keyword>
<sequence length="141" mass="16587">LFYDGDTLDDCHFEDIKLEKVFVLHDEMELSDKNRPNNKLANYVWEKMSFIMKKLSECNLTQQEGEMFEETLLKVEFSHFDNWSKEHWGDGDFKERRLLILELFGELYGVGVKISRAPTFTRKFKGAIEAGKNNVEEVARV</sequence>
<evidence type="ECO:0000313" key="2">
    <source>
        <dbReference type="Proteomes" id="UP001165082"/>
    </source>
</evidence>
<dbReference type="OrthoDB" id="202718at2759"/>
<name>A0A9W7L4J5_9STRA</name>
<dbReference type="EMBL" id="BRXZ01008640">
    <property type="protein sequence ID" value="GMI28964.1"/>
    <property type="molecule type" value="Genomic_DNA"/>
</dbReference>
<gene>
    <name evidence="1" type="ORF">TrRE_jg43</name>
</gene>
<evidence type="ECO:0000313" key="1">
    <source>
        <dbReference type="EMBL" id="GMI28964.1"/>
    </source>
</evidence>
<dbReference type="Proteomes" id="UP001165082">
    <property type="component" value="Unassembled WGS sequence"/>
</dbReference>
<comment type="caution">
    <text evidence="1">The sequence shown here is derived from an EMBL/GenBank/DDBJ whole genome shotgun (WGS) entry which is preliminary data.</text>
</comment>
<organism evidence="1 2">
    <name type="scientific">Triparma retinervis</name>
    <dbReference type="NCBI Taxonomy" id="2557542"/>
    <lineage>
        <taxon>Eukaryota</taxon>
        <taxon>Sar</taxon>
        <taxon>Stramenopiles</taxon>
        <taxon>Ochrophyta</taxon>
        <taxon>Bolidophyceae</taxon>
        <taxon>Parmales</taxon>
        <taxon>Triparmaceae</taxon>
        <taxon>Triparma</taxon>
    </lineage>
</organism>
<accession>A0A9W7L4J5</accession>
<proteinExistence type="predicted"/>
<reference evidence="1" key="1">
    <citation type="submission" date="2022-07" db="EMBL/GenBank/DDBJ databases">
        <title>Genome analysis of Parmales, a sister group of diatoms, reveals the evolutionary specialization of diatoms from phago-mixotrophs to photoautotrophs.</title>
        <authorList>
            <person name="Ban H."/>
            <person name="Sato S."/>
            <person name="Yoshikawa S."/>
            <person name="Kazumasa Y."/>
            <person name="Nakamura Y."/>
            <person name="Ichinomiya M."/>
            <person name="Saitoh K."/>
            <person name="Sato N."/>
            <person name="Blanc-Mathieu R."/>
            <person name="Endo H."/>
            <person name="Kuwata A."/>
            <person name="Ogata H."/>
        </authorList>
    </citation>
    <scope>NUCLEOTIDE SEQUENCE</scope>
</reference>
<dbReference type="AlphaFoldDB" id="A0A9W7L4J5"/>